<evidence type="ECO:0000313" key="3">
    <source>
        <dbReference type="Proteomes" id="UP000503462"/>
    </source>
</evidence>
<dbReference type="AlphaFoldDB" id="A0A6H0XN46"/>
<dbReference type="InterPro" id="IPR008136">
    <property type="entry name" value="CinA_C"/>
</dbReference>
<proteinExistence type="predicted"/>
<evidence type="ECO:0000259" key="1">
    <source>
        <dbReference type="Pfam" id="PF02464"/>
    </source>
</evidence>
<dbReference type="SUPFAM" id="SSF142433">
    <property type="entry name" value="CinA-like"/>
    <property type="match status" value="1"/>
</dbReference>
<dbReference type="Pfam" id="PF02464">
    <property type="entry name" value="CinA"/>
    <property type="match status" value="1"/>
</dbReference>
<protein>
    <recommendedName>
        <fullName evidence="1">CinA C-terminal domain-containing protein</fullName>
    </recommendedName>
</protein>
<feature type="domain" description="CinA C-terminal" evidence="1">
    <location>
        <begin position="23"/>
        <end position="174"/>
    </location>
</feature>
<gene>
    <name evidence="2" type="ORF">AMS68_001555</name>
</gene>
<dbReference type="InterPro" id="IPR036653">
    <property type="entry name" value="CinA-like_C"/>
</dbReference>
<accession>A0A6H0XN46</accession>
<sequence>MSTIAPATASTAFPPTDLLPILTEVTKLLNSRGETISVAETAAGGIISASILSQPGASSIYKGGLTLYTLPSRVAYAGWTQESIAAYRGPTTDIVSGLAEHVRKDLQSSYTLAESGTAGPTGGNTPNRKPGYVALAVASEGGVFVKELNTGLDGDRVGNMVRFSVEALTLLRDVIIGQAKL</sequence>
<name>A0A6H0XN46_9PEZI</name>
<keyword evidence="3" id="KW-1185">Reference proteome</keyword>
<dbReference type="OrthoDB" id="2350783at2759"/>
<dbReference type="EMBL" id="CP051139">
    <property type="protein sequence ID" value="QIW96037.1"/>
    <property type="molecule type" value="Genomic_DNA"/>
</dbReference>
<dbReference type="Gene3D" id="3.90.950.20">
    <property type="entry name" value="CinA-like"/>
    <property type="match status" value="1"/>
</dbReference>
<dbReference type="Proteomes" id="UP000503462">
    <property type="component" value="Chromosome 1"/>
</dbReference>
<organism evidence="2 3">
    <name type="scientific">Peltaster fructicola</name>
    <dbReference type="NCBI Taxonomy" id="286661"/>
    <lineage>
        <taxon>Eukaryota</taxon>
        <taxon>Fungi</taxon>
        <taxon>Dikarya</taxon>
        <taxon>Ascomycota</taxon>
        <taxon>Pezizomycotina</taxon>
        <taxon>Dothideomycetes</taxon>
        <taxon>Dothideomycetes incertae sedis</taxon>
        <taxon>Peltaster</taxon>
    </lineage>
</organism>
<evidence type="ECO:0000313" key="2">
    <source>
        <dbReference type="EMBL" id="QIW96037.1"/>
    </source>
</evidence>
<reference evidence="2 3" key="1">
    <citation type="journal article" date="2016" name="Sci. Rep.">
        <title>Peltaster fructicola genome reveals evolution from an invasive phytopathogen to an ectophytic parasite.</title>
        <authorList>
            <person name="Xu C."/>
            <person name="Chen H."/>
            <person name="Gleason M.L."/>
            <person name="Xu J.R."/>
            <person name="Liu H."/>
            <person name="Zhang R."/>
            <person name="Sun G."/>
        </authorList>
    </citation>
    <scope>NUCLEOTIDE SEQUENCE [LARGE SCALE GENOMIC DNA]</scope>
    <source>
        <strain evidence="2 3">LNHT1506</strain>
    </source>
</reference>